<dbReference type="Pfam" id="PF04054">
    <property type="entry name" value="Not1"/>
    <property type="match status" value="1"/>
</dbReference>
<dbReference type="GO" id="GO:0000932">
    <property type="term" value="C:P-body"/>
    <property type="evidence" value="ECO:0007669"/>
    <property type="project" value="TreeGrafter"/>
</dbReference>
<feature type="non-terminal residue" evidence="2">
    <location>
        <position position="54"/>
    </location>
</feature>
<dbReference type="PANTHER" id="PTHR13162:SF8">
    <property type="entry name" value="CCR4-NOT TRANSCRIPTION COMPLEX SUBUNIT 1"/>
    <property type="match status" value="1"/>
</dbReference>
<evidence type="ECO:0000313" key="2">
    <source>
        <dbReference type="EMBL" id="CAF4676547.1"/>
    </source>
</evidence>
<name>A0A8S3A077_9BILA</name>
<evidence type="ECO:0000313" key="3">
    <source>
        <dbReference type="Proteomes" id="UP000676336"/>
    </source>
</evidence>
<dbReference type="GO" id="GO:0017148">
    <property type="term" value="P:negative regulation of translation"/>
    <property type="evidence" value="ECO:0007669"/>
    <property type="project" value="InterPro"/>
</dbReference>
<reference evidence="2" key="1">
    <citation type="submission" date="2021-02" db="EMBL/GenBank/DDBJ databases">
        <authorList>
            <person name="Nowell W R."/>
        </authorList>
    </citation>
    <scope>NUCLEOTIDE SEQUENCE</scope>
</reference>
<dbReference type="Proteomes" id="UP000676336">
    <property type="component" value="Unassembled WGS sequence"/>
</dbReference>
<accession>A0A8S3A077</accession>
<dbReference type="GO" id="GO:0030015">
    <property type="term" value="C:CCR4-NOT core complex"/>
    <property type="evidence" value="ECO:0007669"/>
    <property type="project" value="InterPro"/>
</dbReference>
<dbReference type="InterPro" id="IPR007196">
    <property type="entry name" value="CCR4-Not_Not1_C"/>
</dbReference>
<feature type="non-terminal residue" evidence="2">
    <location>
        <position position="1"/>
    </location>
</feature>
<dbReference type="GO" id="GO:0000288">
    <property type="term" value="P:nuclear-transcribed mRNA catabolic process, deadenylation-dependent decay"/>
    <property type="evidence" value="ECO:0007669"/>
    <property type="project" value="TreeGrafter"/>
</dbReference>
<protein>
    <recommendedName>
        <fullName evidence="1">CCR4-Not complex component Not1 C-terminal domain-containing protein</fullName>
    </recommendedName>
</protein>
<sequence length="54" mass="6423">EALQEQIVRVLLERLVANRPHPWGLLITFLELVRNPNLKLWSREFMSISPDVKR</sequence>
<feature type="domain" description="CCR4-Not complex component Not1 C-terminal" evidence="1">
    <location>
        <begin position="2"/>
        <end position="53"/>
    </location>
</feature>
<dbReference type="InterPro" id="IPR040398">
    <property type="entry name" value="Not1"/>
</dbReference>
<organism evidence="2 3">
    <name type="scientific">Rotaria magnacalcarata</name>
    <dbReference type="NCBI Taxonomy" id="392030"/>
    <lineage>
        <taxon>Eukaryota</taxon>
        <taxon>Metazoa</taxon>
        <taxon>Spiralia</taxon>
        <taxon>Gnathifera</taxon>
        <taxon>Rotifera</taxon>
        <taxon>Eurotatoria</taxon>
        <taxon>Bdelloidea</taxon>
        <taxon>Philodinida</taxon>
        <taxon>Philodinidae</taxon>
        <taxon>Rotaria</taxon>
    </lineage>
</organism>
<dbReference type="GO" id="GO:0060090">
    <property type="term" value="F:molecular adaptor activity"/>
    <property type="evidence" value="ECO:0007669"/>
    <property type="project" value="TreeGrafter"/>
</dbReference>
<dbReference type="PANTHER" id="PTHR13162">
    <property type="entry name" value="CCR4-NOT TRANSCRIPTION COMPLEX"/>
    <property type="match status" value="1"/>
</dbReference>
<dbReference type="AlphaFoldDB" id="A0A8S3A077"/>
<proteinExistence type="predicted"/>
<evidence type="ECO:0000259" key="1">
    <source>
        <dbReference type="Pfam" id="PF04054"/>
    </source>
</evidence>
<gene>
    <name evidence="2" type="ORF">SMN809_LOCUS42109</name>
</gene>
<dbReference type="EMBL" id="CAJOBI010120606">
    <property type="protein sequence ID" value="CAF4676547.1"/>
    <property type="molecule type" value="Genomic_DNA"/>
</dbReference>
<comment type="caution">
    <text evidence="2">The sequence shown here is derived from an EMBL/GenBank/DDBJ whole genome shotgun (WGS) entry which is preliminary data.</text>
</comment>
<dbReference type="Gene3D" id="1.25.40.800">
    <property type="match status" value="1"/>
</dbReference>